<dbReference type="PANTHER" id="PTHR21089">
    <property type="entry name" value="SHIKIMATE DEHYDROGENASE"/>
    <property type="match status" value="1"/>
</dbReference>
<keyword evidence="5 8" id="KW-0560">Oxidoreductase</keyword>
<evidence type="ECO:0000256" key="7">
    <source>
        <dbReference type="ARBA" id="ARBA00049442"/>
    </source>
</evidence>
<dbReference type="GO" id="GO:0004764">
    <property type="term" value="F:shikimate 3-dehydrogenase (NADP+) activity"/>
    <property type="evidence" value="ECO:0007669"/>
    <property type="project" value="UniProtKB-UniRule"/>
</dbReference>
<dbReference type="InterPro" id="IPR046346">
    <property type="entry name" value="Aminoacid_DH-like_N_sf"/>
</dbReference>
<dbReference type="RefSeq" id="WP_173197402.1">
    <property type="nucleotide sequence ID" value="NZ_JABFCX010000002.1"/>
</dbReference>
<feature type="binding site" evidence="8">
    <location>
        <position position="62"/>
    </location>
    <ligand>
        <name>shikimate</name>
        <dbReference type="ChEBI" id="CHEBI:36208"/>
    </ligand>
</feature>
<dbReference type="InterPro" id="IPR036291">
    <property type="entry name" value="NAD(P)-bd_dom_sf"/>
</dbReference>
<comment type="caution">
    <text evidence="8">Lacks conserved residue(s) required for the propagation of feature annotation.</text>
</comment>
<dbReference type="EC" id="1.1.1.25" evidence="2 8"/>
<evidence type="ECO:0000256" key="2">
    <source>
        <dbReference type="ARBA" id="ARBA00012962"/>
    </source>
</evidence>
<keyword evidence="12" id="KW-1185">Reference proteome</keyword>
<dbReference type="Gene3D" id="3.40.50.10860">
    <property type="entry name" value="Leucine Dehydrogenase, chain A, domain 1"/>
    <property type="match status" value="1"/>
</dbReference>
<dbReference type="InterPro" id="IPR011342">
    <property type="entry name" value="Shikimate_DH"/>
</dbReference>
<dbReference type="GO" id="GO:0050661">
    <property type="term" value="F:NADP binding"/>
    <property type="evidence" value="ECO:0007669"/>
    <property type="project" value="InterPro"/>
</dbReference>
<dbReference type="GO" id="GO:0019632">
    <property type="term" value="P:shikimate metabolic process"/>
    <property type="evidence" value="ECO:0007669"/>
    <property type="project" value="InterPro"/>
</dbReference>
<dbReference type="UniPathway" id="UPA00053">
    <property type="reaction ID" value="UER00087"/>
</dbReference>
<feature type="binding site" evidence="8">
    <location>
        <position position="237"/>
    </location>
    <ligand>
        <name>NADP(+)</name>
        <dbReference type="ChEBI" id="CHEBI:58349"/>
    </ligand>
</feature>
<comment type="caution">
    <text evidence="11">The sequence shown here is derived from an EMBL/GenBank/DDBJ whole genome shotgun (WGS) entry which is preliminary data.</text>
</comment>
<feature type="domain" description="Shikimate dehydrogenase substrate binding N-terminal" evidence="10">
    <location>
        <begin position="7"/>
        <end position="88"/>
    </location>
</feature>
<keyword evidence="3 8" id="KW-0028">Amino-acid biosynthesis</keyword>
<dbReference type="HAMAP" id="MF_00222">
    <property type="entry name" value="Shikimate_DH_AroE"/>
    <property type="match status" value="1"/>
</dbReference>
<organism evidence="11 12">
    <name type="scientific">Parvularcula mediterranea</name>
    <dbReference type="NCBI Taxonomy" id="2732508"/>
    <lineage>
        <taxon>Bacteria</taxon>
        <taxon>Pseudomonadati</taxon>
        <taxon>Pseudomonadota</taxon>
        <taxon>Alphaproteobacteria</taxon>
        <taxon>Parvularculales</taxon>
        <taxon>Parvularculaceae</taxon>
        <taxon>Parvularcula</taxon>
    </lineage>
</organism>
<dbReference type="SUPFAM" id="SSF53223">
    <property type="entry name" value="Aminoacid dehydrogenase-like, N-terminal domain"/>
    <property type="match status" value="1"/>
</dbReference>
<feature type="binding site" evidence="8">
    <location>
        <begin position="15"/>
        <end position="17"/>
    </location>
    <ligand>
        <name>shikimate</name>
        <dbReference type="ChEBI" id="CHEBI:36208"/>
    </ligand>
</feature>
<evidence type="ECO:0000259" key="10">
    <source>
        <dbReference type="Pfam" id="PF08501"/>
    </source>
</evidence>
<feature type="binding site" evidence="8">
    <location>
        <position position="214"/>
    </location>
    <ligand>
        <name>NADP(+)</name>
        <dbReference type="ChEBI" id="CHEBI:58349"/>
    </ligand>
</feature>
<gene>
    <name evidence="8 11" type="primary">aroE</name>
    <name evidence="11" type="ORF">HK107_05325</name>
</gene>
<evidence type="ECO:0000256" key="4">
    <source>
        <dbReference type="ARBA" id="ARBA00022857"/>
    </source>
</evidence>
<protein>
    <recommendedName>
        <fullName evidence="2 8">Shikimate dehydrogenase (NADP(+))</fullName>
        <shortName evidence="8">SDH</shortName>
        <ecNumber evidence="2 8">1.1.1.25</ecNumber>
    </recommendedName>
</protein>
<feature type="binding site" evidence="8">
    <location>
        <begin position="149"/>
        <end position="154"/>
    </location>
    <ligand>
        <name>NADP(+)</name>
        <dbReference type="ChEBI" id="CHEBI:58349"/>
    </ligand>
</feature>
<evidence type="ECO:0000313" key="12">
    <source>
        <dbReference type="Proteomes" id="UP000536835"/>
    </source>
</evidence>
<evidence type="ECO:0000313" key="11">
    <source>
        <dbReference type="EMBL" id="NNU15739.1"/>
    </source>
</evidence>
<dbReference type="GO" id="GO:0005829">
    <property type="term" value="C:cytosol"/>
    <property type="evidence" value="ECO:0007669"/>
    <property type="project" value="TreeGrafter"/>
</dbReference>
<dbReference type="Pfam" id="PF01488">
    <property type="entry name" value="Shikimate_DH"/>
    <property type="match status" value="1"/>
</dbReference>
<dbReference type="GO" id="GO:0009073">
    <property type="term" value="P:aromatic amino acid family biosynthetic process"/>
    <property type="evidence" value="ECO:0007669"/>
    <property type="project" value="UniProtKB-KW"/>
</dbReference>
<feature type="domain" description="Quinate/shikimate 5-dehydrogenase/glutamyl-tRNA reductase" evidence="9">
    <location>
        <begin position="122"/>
        <end position="189"/>
    </location>
</feature>
<dbReference type="EMBL" id="JABFCX010000002">
    <property type="protein sequence ID" value="NNU15739.1"/>
    <property type="molecule type" value="Genomic_DNA"/>
</dbReference>
<dbReference type="AlphaFoldDB" id="A0A7Y3RKI6"/>
<feature type="binding site" evidence="8">
    <location>
        <position position="244"/>
    </location>
    <ligand>
        <name>shikimate</name>
        <dbReference type="ChEBI" id="CHEBI:36208"/>
    </ligand>
</feature>
<comment type="function">
    <text evidence="8">Involved in the biosynthesis of the chorismate, which leads to the biosynthesis of aromatic amino acids. Catalyzes the reversible NADPH linked reduction of 3-dehydroshikimate (DHSA) to yield shikimate (SA).</text>
</comment>
<accession>A0A7Y3RKI6</accession>
<evidence type="ECO:0000256" key="1">
    <source>
        <dbReference type="ARBA" id="ARBA00004871"/>
    </source>
</evidence>
<dbReference type="Gene3D" id="3.40.50.720">
    <property type="entry name" value="NAD(P)-binding Rossmann-like Domain"/>
    <property type="match status" value="1"/>
</dbReference>
<evidence type="ECO:0000256" key="3">
    <source>
        <dbReference type="ARBA" id="ARBA00022605"/>
    </source>
</evidence>
<evidence type="ECO:0000256" key="6">
    <source>
        <dbReference type="ARBA" id="ARBA00023141"/>
    </source>
</evidence>
<dbReference type="PANTHER" id="PTHR21089:SF1">
    <property type="entry name" value="BIFUNCTIONAL 3-DEHYDROQUINATE DEHYDRATASE_SHIKIMATE DEHYDROGENASE, CHLOROPLASTIC"/>
    <property type="match status" value="1"/>
</dbReference>
<dbReference type="CDD" id="cd01065">
    <property type="entry name" value="NAD_bind_Shikimate_DH"/>
    <property type="match status" value="1"/>
</dbReference>
<evidence type="ECO:0000256" key="5">
    <source>
        <dbReference type="ARBA" id="ARBA00023002"/>
    </source>
</evidence>
<proteinExistence type="inferred from homology"/>
<dbReference type="SUPFAM" id="SSF51735">
    <property type="entry name" value="NAD(P)-binding Rossmann-fold domains"/>
    <property type="match status" value="1"/>
</dbReference>
<dbReference type="GO" id="GO:0008652">
    <property type="term" value="P:amino acid biosynthetic process"/>
    <property type="evidence" value="ECO:0007669"/>
    <property type="project" value="UniProtKB-KW"/>
</dbReference>
<feature type="active site" description="Proton acceptor" evidence="8">
    <location>
        <position position="66"/>
    </location>
</feature>
<dbReference type="GO" id="GO:0009423">
    <property type="term" value="P:chorismate biosynthetic process"/>
    <property type="evidence" value="ECO:0007669"/>
    <property type="project" value="UniProtKB-UniRule"/>
</dbReference>
<dbReference type="InterPro" id="IPR022893">
    <property type="entry name" value="Shikimate_DH_fam"/>
</dbReference>
<dbReference type="Proteomes" id="UP000536835">
    <property type="component" value="Unassembled WGS sequence"/>
</dbReference>
<feature type="binding site" evidence="8">
    <location>
        <position position="216"/>
    </location>
    <ligand>
        <name>shikimate</name>
        <dbReference type="ChEBI" id="CHEBI:36208"/>
    </ligand>
</feature>
<name>A0A7Y3RKI6_9PROT</name>
<sequence length="272" mass="29030">MVMKAAVLGHPVSQSLSPRIFNEWFDAVGFPGEYEAIDTPPDAFEETVRRLMAEGYAGVNVTLPHKNVAASLADFRNKAVERCGAANLLLFRSGKIIADNTDGAGFARCLVRRDKPGASLPSKAVVLGAGGAASPVINQLTPQRVHIANRTKAKAEALAENFGPSCSAHDWDEIPELLKGADLLVNTTSLGMKGQPTLDIDLAPMSPDALVVDIVYAPLQTELLKQARKLGLGTSNGLTMLVYQAVPSFLAYTGLRAPSPEKTLRALEAEKR</sequence>
<keyword evidence="4 8" id="KW-0521">NADP</keyword>
<comment type="catalytic activity">
    <reaction evidence="7 8">
        <text>shikimate + NADP(+) = 3-dehydroshikimate + NADPH + H(+)</text>
        <dbReference type="Rhea" id="RHEA:17737"/>
        <dbReference type="ChEBI" id="CHEBI:15378"/>
        <dbReference type="ChEBI" id="CHEBI:16630"/>
        <dbReference type="ChEBI" id="CHEBI:36208"/>
        <dbReference type="ChEBI" id="CHEBI:57783"/>
        <dbReference type="ChEBI" id="CHEBI:58349"/>
        <dbReference type="EC" id="1.1.1.25"/>
    </reaction>
</comment>
<reference evidence="11 12" key="1">
    <citation type="submission" date="2020-05" db="EMBL/GenBank/DDBJ databases">
        <title>Parvularcula mediterraneae sp. nov., isolated from polypropylene straw from shallow seawater of the seashore of Laganas in Zakynthos island, Greece.</title>
        <authorList>
            <person name="Szabo I."/>
            <person name="Al-Omari J."/>
            <person name="Rado J."/>
            <person name="Szerdahelyi G.S."/>
        </authorList>
    </citation>
    <scope>NUCLEOTIDE SEQUENCE [LARGE SCALE GENOMIC DNA]</scope>
    <source>
        <strain evidence="11 12">ZS-1/3</strain>
    </source>
</reference>
<comment type="subunit">
    <text evidence="8">Homodimer.</text>
</comment>
<feature type="binding site" evidence="8">
    <location>
        <begin position="128"/>
        <end position="132"/>
    </location>
    <ligand>
        <name>NADP(+)</name>
        <dbReference type="ChEBI" id="CHEBI:58349"/>
    </ligand>
</feature>
<dbReference type="InterPro" id="IPR013708">
    <property type="entry name" value="Shikimate_DH-bd_N"/>
</dbReference>
<dbReference type="NCBIfam" id="TIGR00507">
    <property type="entry name" value="aroE"/>
    <property type="match status" value="1"/>
</dbReference>
<feature type="binding site" evidence="8">
    <location>
        <position position="102"/>
    </location>
    <ligand>
        <name>shikimate</name>
        <dbReference type="ChEBI" id="CHEBI:36208"/>
    </ligand>
</feature>
<comment type="similarity">
    <text evidence="8">Belongs to the shikimate dehydrogenase family.</text>
</comment>
<keyword evidence="6 8" id="KW-0057">Aromatic amino acid biosynthesis</keyword>
<evidence type="ECO:0000256" key="8">
    <source>
        <dbReference type="HAMAP-Rule" id="MF_00222"/>
    </source>
</evidence>
<dbReference type="InterPro" id="IPR006151">
    <property type="entry name" value="Shikm_DH/Glu-tRNA_Rdtase"/>
</dbReference>
<evidence type="ECO:0000259" key="9">
    <source>
        <dbReference type="Pfam" id="PF01488"/>
    </source>
</evidence>
<comment type="pathway">
    <text evidence="1 8">Metabolic intermediate biosynthesis; chorismate biosynthesis; chorismate from D-erythrose 4-phosphate and phosphoenolpyruvate: step 4/7.</text>
</comment>
<dbReference type="Pfam" id="PF08501">
    <property type="entry name" value="Shikimate_dh_N"/>
    <property type="match status" value="1"/>
</dbReference>
<feature type="binding site" evidence="8">
    <location>
        <position position="87"/>
    </location>
    <ligand>
        <name>shikimate</name>
        <dbReference type="ChEBI" id="CHEBI:36208"/>
    </ligand>
</feature>